<dbReference type="REBASE" id="21514">
    <property type="entry name" value="M.RlaORF2189P"/>
</dbReference>
<dbReference type="InterPro" id="IPR029063">
    <property type="entry name" value="SAM-dependent_MTases_sf"/>
</dbReference>
<evidence type="ECO:0000256" key="4">
    <source>
        <dbReference type="PROSITE-ProRule" id="PRU00489"/>
    </source>
</evidence>
<keyword evidence="2" id="KW-0808">Transferase</keyword>
<dbReference type="Gene3D" id="3.40.50.150">
    <property type="entry name" value="Vaccinia Virus protein VP39"/>
    <property type="match status" value="1"/>
</dbReference>
<keyword evidence="3" id="KW-0949">S-adenosyl-L-methionine</keyword>
<dbReference type="EMBL" id="ABOU02000048">
    <property type="protein sequence ID" value="EDY32026.1"/>
    <property type="molecule type" value="Genomic_DNA"/>
</dbReference>
<dbReference type="PANTHER" id="PTHR12829:SF7">
    <property type="entry name" value="N6-ADENOSINE-METHYLTRANSFERASE CATALYTIC SUBUNIT"/>
    <property type="match status" value="1"/>
</dbReference>
<evidence type="ECO:0000256" key="3">
    <source>
        <dbReference type="ARBA" id="ARBA00022691"/>
    </source>
</evidence>
<dbReference type="GeneID" id="77334080"/>
<dbReference type="PROSITE" id="PS51143">
    <property type="entry name" value="MT_A70"/>
    <property type="match status" value="1"/>
</dbReference>
<dbReference type="GO" id="GO:0003676">
    <property type="term" value="F:nucleic acid binding"/>
    <property type="evidence" value="ECO:0007669"/>
    <property type="project" value="InterPro"/>
</dbReference>
<evidence type="ECO:0000313" key="7">
    <source>
        <dbReference type="Proteomes" id="UP000003254"/>
    </source>
</evidence>
<dbReference type="PANTHER" id="PTHR12829">
    <property type="entry name" value="N6-ADENOSINE-METHYLTRANSFERASE"/>
    <property type="match status" value="1"/>
</dbReference>
<accession>B5CRT8</accession>
<gene>
    <name evidence="6" type="ORF">RUMLAC_02189</name>
</gene>
<dbReference type="GO" id="GO:0008168">
    <property type="term" value="F:methyltransferase activity"/>
    <property type="evidence" value="ECO:0007669"/>
    <property type="project" value="UniProtKB-KW"/>
</dbReference>
<dbReference type="InterPro" id="IPR002052">
    <property type="entry name" value="DNA_methylase_N6_adenine_CS"/>
</dbReference>
<dbReference type="Proteomes" id="UP000003254">
    <property type="component" value="Unassembled WGS sequence"/>
</dbReference>
<evidence type="ECO:0000256" key="1">
    <source>
        <dbReference type="ARBA" id="ARBA00022603"/>
    </source>
</evidence>
<protein>
    <submittedName>
        <fullName evidence="6">MT-A70</fullName>
    </submittedName>
</protein>
<dbReference type="GO" id="GO:0032259">
    <property type="term" value="P:methylation"/>
    <property type="evidence" value="ECO:0007669"/>
    <property type="project" value="UniProtKB-KW"/>
</dbReference>
<feature type="region of interest" description="Disordered" evidence="5">
    <location>
        <begin position="236"/>
        <end position="255"/>
    </location>
</feature>
<keyword evidence="7" id="KW-1185">Reference proteome</keyword>
<dbReference type="Pfam" id="PF05063">
    <property type="entry name" value="MT-A70"/>
    <property type="match status" value="1"/>
</dbReference>
<evidence type="ECO:0000256" key="2">
    <source>
        <dbReference type="ARBA" id="ARBA00022679"/>
    </source>
</evidence>
<sequence length="255" mass="29497">MSQKENSEVTAYSIYNVEQKKRTKINPLEDIYPKLPEKKYQVIYADPPWDYGGKMQYDKSTIKDENVGFENKIFLSSASFKYPTVKLKQLKELDVNSIAADDCILFMWTTGPQMANSIELGEAWGFEYKTVAFVWDKMVHNPGRYTLSQTEFVLAFKKGKFPQPRGARNVRQMVTIHRGAHSVKPVDVIEGITKMFPEQDKIELFARNNYVGWDNWGLEIPNVKIEIKTAGEMDREMRGKKNSNGEQQVLKFDED</sequence>
<organism evidence="6 7">
    <name type="scientific">[Ruminococcus] lactaris ATCC 29176</name>
    <dbReference type="NCBI Taxonomy" id="471875"/>
    <lineage>
        <taxon>Bacteria</taxon>
        <taxon>Bacillati</taxon>
        <taxon>Bacillota</taxon>
        <taxon>Clostridia</taxon>
        <taxon>Lachnospirales</taxon>
        <taxon>Lachnospiraceae</taxon>
        <taxon>Mediterraneibacter</taxon>
    </lineage>
</organism>
<evidence type="ECO:0000313" key="6">
    <source>
        <dbReference type="EMBL" id="EDY32026.1"/>
    </source>
</evidence>
<dbReference type="InterPro" id="IPR007757">
    <property type="entry name" value="MT-A70-like"/>
</dbReference>
<comment type="caution">
    <text evidence="6">The sequence shown here is derived from an EMBL/GenBank/DDBJ whole genome shotgun (WGS) entry which is preliminary data.</text>
</comment>
<evidence type="ECO:0000256" key="5">
    <source>
        <dbReference type="SAM" id="MobiDB-lite"/>
    </source>
</evidence>
<reference evidence="6 7" key="2">
    <citation type="submission" date="2008-08" db="EMBL/GenBank/DDBJ databases">
        <authorList>
            <person name="Fulton L."/>
            <person name="Clifton S."/>
            <person name="Fulton B."/>
            <person name="Xu J."/>
            <person name="Minx P."/>
            <person name="Pepin K.H."/>
            <person name="Johnson M."/>
            <person name="Bhonagiri V."/>
            <person name="Nash W.E."/>
            <person name="Mardis E.R."/>
            <person name="Wilson R.K."/>
        </authorList>
    </citation>
    <scope>NUCLEOTIDE SEQUENCE [LARGE SCALE GENOMIC DNA]</scope>
    <source>
        <strain evidence="6 7">ATCC 29176</strain>
    </source>
</reference>
<dbReference type="AlphaFoldDB" id="B5CRT8"/>
<dbReference type="HOGENOM" id="CLU_018702_2_1_9"/>
<dbReference type="RefSeq" id="WP_005612396.1">
    <property type="nucleotide sequence ID" value="NZ_CP102292.1"/>
</dbReference>
<name>B5CRT8_9FIRM</name>
<dbReference type="PROSITE" id="PS00092">
    <property type="entry name" value="N6_MTASE"/>
    <property type="match status" value="1"/>
</dbReference>
<dbReference type="SUPFAM" id="SSF53335">
    <property type="entry name" value="S-adenosyl-L-methionine-dependent methyltransferases"/>
    <property type="match status" value="1"/>
</dbReference>
<dbReference type="eggNOG" id="COG4725">
    <property type="taxonomic scope" value="Bacteria"/>
</dbReference>
<reference evidence="6 7" key="1">
    <citation type="submission" date="2008-08" db="EMBL/GenBank/DDBJ databases">
        <title>Draft genome sequence of Ruminococcus lactaris ATCC 29176.</title>
        <authorList>
            <person name="Sudarsanam P."/>
            <person name="Ley R."/>
            <person name="Guruge J."/>
            <person name="Turnbaugh P.J."/>
            <person name="Mahowald M."/>
            <person name="Liep D."/>
            <person name="Gordon J."/>
        </authorList>
    </citation>
    <scope>NUCLEOTIDE SEQUENCE [LARGE SCALE GENOMIC DNA]</scope>
    <source>
        <strain evidence="6 7">ATCC 29176</strain>
    </source>
</reference>
<proteinExistence type="inferred from homology"/>
<comment type="similarity">
    <text evidence="4">Belongs to the MT-A70-like family.</text>
</comment>
<keyword evidence="1" id="KW-0489">Methyltransferase</keyword>